<feature type="transmembrane region" description="Helical" evidence="1">
    <location>
        <begin position="32"/>
        <end position="52"/>
    </location>
</feature>
<proteinExistence type="predicted"/>
<feature type="transmembrane region" description="Helical" evidence="1">
    <location>
        <begin position="7"/>
        <end position="26"/>
    </location>
</feature>
<evidence type="ECO:0000256" key="1">
    <source>
        <dbReference type="SAM" id="Phobius"/>
    </source>
</evidence>
<keyword evidence="3" id="KW-1185">Reference proteome</keyword>
<comment type="caution">
    <text evidence="2">The sequence shown here is derived from an EMBL/GenBank/DDBJ whole genome shotgun (WGS) entry which is preliminary data.</text>
</comment>
<name>A0A158J0Y1_9BURK</name>
<dbReference type="Pfam" id="PF11666">
    <property type="entry name" value="DUF2933"/>
    <property type="match status" value="1"/>
</dbReference>
<dbReference type="OrthoDB" id="8971109at2"/>
<evidence type="ECO:0000313" key="2">
    <source>
        <dbReference type="EMBL" id="SAL62395.1"/>
    </source>
</evidence>
<organism evidence="2 3">
    <name type="scientific">Caballeronia choica</name>
    <dbReference type="NCBI Taxonomy" id="326476"/>
    <lineage>
        <taxon>Bacteria</taxon>
        <taxon>Pseudomonadati</taxon>
        <taxon>Pseudomonadota</taxon>
        <taxon>Betaproteobacteria</taxon>
        <taxon>Burkholderiales</taxon>
        <taxon>Burkholderiaceae</taxon>
        <taxon>Caballeronia</taxon>
    </lineage>
</organism>
<gene>
    <name evidence="2" type="ORF">AWB68_03289</name>
</gene>
<dbReference type="AlphaFoldDB" id="A0A158J0Y1"/>
<evidence type="ECO:0000313" key="3">
    <source>
        <dbReference type="Proteomes" id="UP000054770"/>
    </source>
</evidence>
<accession>A0A158J0Y1</accession>
<dbReference type="RefSeq" id="WP_087645405.1">
    <property type="nucleotide sequence ID" value="NZ_FCON02000032.1"/>
</dbReference>
<protein>
    <recommendedName>
        <fullName evidence="4">DUF2933 domain-containing protein</fullName>
    </recommendedName>
</protein>
<keyword evidence="1" id="KW-1133">Transmembrane helix</keyword>
<keyword evidence="1" id="KW-0472">Membrane</keyword>
<dbReference type="EMBL" id="FCON02000032">
    <property type="protein sequence ID" value="SAL62395.1"/>
    <property type="molecule type" value="Genomic_DNA"/>
</dbReference>
<reference evidence="2" key="1">
    <citation type="submission" date="2016-01" db="EMBL/GenBank/DDBJ databases">
        <authorList>
            <person name="Peeters C."/>
        </authorList>
    </citation>
    <scope>NUCLEOTIDE SEQUENCE [LARGE SCALE GENOMIC DNA]</scope>
    <source>
        <strain evidence="2">LMG 22940</strain>
    </source>
</reference>
<sequence>MKCNTKTMVAMGLAFGLILALGYWALPQFRGSLTSLILVACSLVCPLSMLFMMRGIQSGADKPDARDETVRGQKS</sequence>
<evidence type="ECO:0008006" key="4">
    <source>
        <dbReference type="Google" id="ProtNLM"/>
    </source>
</evidence>
<dbReference type="Proteomes" id="UP000054770">
    <property type="component" value="Unassembled WGS sequence"/>
</dbReference>
<keyword evidence="1" id="KW-0812">Transmembrane</keyword>
<dbReference type="InterPro" id="IPR021682">
    <property type="entry name" value="DUF2933"/>
</dbReference>